<dbReference type="Proteomes" id="UP001207408">
    <property type="component" value="Unassembled WGS sequence"/>
</dbReference>
<dbReference type="Gene3D" id="2.30.110.10">
    <property type="entry name" value="Electron Transport, Fmn-binding Protein, Chain A"/>
    <property type="match status" value="1"/>
</dbReference>
<dbReference type="SUPFAM" id="SSF50475">
    <property type="entry name" value="FMN-binding split barrel"/>
    <property type="match status" value="1"/>
</dbReference>
<name>A0AAE3SIV7_9BACT</name>
<reference evidence="1" key="1">
    <citation type="submission" date="2022-10" db="EMBL/GenBank/DDBJ databases">
        <authorList>
            <person name="Yu W.X."/>
        </authorList>
    </citation>
    <scope>NUCLEOTIDE SEQUENCE</scope>
    <source>
        <strain evidence="1">D04</strain>
    </source>
</reference>
<proteinExistence type="predicted"/>
<evidence type="ECO:0000313" key="1">
    <source>
        <dbReference type="EMBL" id="MCW3805100.1"/>
    </source>
</evidence>
<dbReference type="InterPro" id="IPR024747">
    <property type="entry name" value="Pyridox_Oxase-rel"/>
</dbReference>
<dbReference type="RefSeq" id="WP_301198342.1">
    <property type="nucleotide sequence ID" value="NZ_JAPDPI010000008.1"/>
</dbReference>
<accession>A0AAE3SIV7</accession>
<protein>
    <submittedName>
        <fullName evidence="1">Pyridoxamine 5'-phosphate oxidase family protein</fullName>
    </submittedName>
</protein>
<comment type="caution">
    <text evidence="1">The sequence shown here is derived from an EMBL/GenBank/DDBJ whole genome shotgun (WGS) entry which is preliminary data.</text>
</comment>
<dbReference type="PANTHER" id="PTHR34071">
    <property type="entry name" value="5-NITROIMIDAZOLE ANTIBIOTICS RESISTANCE PROTEIN, NIMA-FAMILY-RELATED PROTEIN-RELATED"/>
    <property type="match status" value="1"/>
</dbReference>
<dbReference type="InterPro" id="IPR012349">
    <property type="entry name" value="Split_barrel_FMN-bd"/>
</dbReference>
<dbReference type="Pfam" id="PF12900">
    <property type="entry name" value="Pyridox_ox_2"/>
    <property type="match status" value="1"/>
</dbReference>
<organism evidence="1 2">
    <name type="scientific">Plebeiibacterium marinum</name>
    <dbReference type="NCBI Taxonomy" id="2992111"/>
    <lineage>
        <taxon>Bacteria</taxon>
        <taxon>Pseudomonadati</taxon>
        <taxon>Bacteroidota</taxon>
        <taxon>Bacteroidia</taxon>
        <taxon>Marinilabiliales</taxon>
        <taxon>Marinilabiliaceae</taxon>
        <taxon>Plebeiibacterium</taxon>
    </lineage>
</organism>
<dbReference type="EMBL" id="JAPDPI010000008">
    <property type="protein sequence ID" value="MCW3805100.1"/>
    <property type="molecule type" value="Genomic_DNA"/>
</dbReference>
<sequence>MKTVEHLDQERIEAIIRKCDVCFVGVVDGDVPYVLPMNFGYKDNVIYIHSAPEGRIIDILKKNNNVCVTFSTDHELAFQHPEVACSYRMKSKSVVAWGKVKFQDNFGKKEEALNILMEQYCDKKFKYSNPAIRNVKIWEIAIDKVSCKEFGAPHEKYKGDDSVKRTF</sequence>
<evidence type="ECO:0000313" key="2">
    <source>
        <dbReference type="Proteomes" id="UP001207408"/>
    </source>
</evidence>
<gene>
    <name evidence="1" type="ORF">OM074_05645</name>
</gene>
<keyword evidence="2" id="KW-1185">Reference proteome</keyword>
<dbReference type="PANTHER" id="PTHR34071:SF2">
    <property type="entry name" value="FLAVIN-NUCLEOTIDE-BINDING PROTEIN"/>
    <property type="match status" value="1"/>
</dbReference>
<dbReference type="AlphaFoldDB" id="A0AAE3SIV7"/>